<name>A0A0B6TP28_9CORY</name>
<dbReference type="EMBL" id="CP007790">
    <property type="protein sequence ID" value="AJK69673.1"/>
    <property type="molecule type" value="Genomic_DNA"/>
</dbReference>
<evidence type="ECO:0000313" key="2">
    <source>
        <dbReference type="EMBL" id="AJK69673.1"/>
    </source>
</evidence>
<reference evidence="2 3" key="1">
    <citation type="submission" date="2014-05" db="EMBL/GenBank/DDBJ databases">
        <title>Complete genome sequence of Corynebacterium marinum DSM 44953.</title>
        <authorList>
            <person name="Schaffert L."/>
            <person name="Albersmeier A."/>
            <person name="Kalinowski J."/>
            <person name="Ruckert C."/>
        </authorList>
    </citation>
    <scope>NUCLEOTIDE SEQUENCE [LARGE SCALE GENOMIC DNA]</scope>
    <source>
        <strain evidence="2 3">DSM 44953</strain>
    </source>
</reference>
<keyword evidence="3" id="KW-1185">Reference proteome</keyword>
<sequence length="57" mass="6602">MSTIPDLERNPQLPVSDFSKAPLPTEATLRSRRNIPYQFTRFVANNLRMARLAFSKH</sequence>
<organism evidence="2 3">
    <name type="scientific">Corynebacterium marinum DSM 44953</name>
    <dbReference type="NCBI Taxonomy" id="1224162"/>
    <lineage>
        <taxon>Bacteria</taxon>
        <taxon>Bacillati</taxon>
        <taxon>Actinomycetota</taxon>
        <taxon>Actinomycetes</taxon>
        <taxon>Mycobacteriales</taxon>
        <taxon>Corynebacteriaceae</taxon>
        <taxon>Corynebacterium</taxon>
    </lineage>
</organism>
<dbReference type="KEGG" id="cmq:B840_10500"/>
<dbReference type="RefSeq" id="WP_169745278.1">
    <property type="nucleotide sequence ID" value="NZ_CP007790.1"/>
</dbReference>
<dbReference type="HOGENOM" id="CLU_2988996_0_0_11"/>
<gene>
    <name evidence="2" type="ORF">B840_10500</name>
</gene>
<proteinExistence type="predicted"/>
<protein>
    <submittedName>
        <fullName evidence="2">Uncharacterized protein</fullName>
    </submittedName>
</protein>
<dbReference type="Proteomes" id="UP000031928">
    <property type="component" value="Chromosome"/>
</dbReference>
<evidence type="ECO:0000313" key="3">
    <source>
        <dbReference type="Proteomes" id="UP000031928"/>
    </source>
</evidence>
<accession>A0A0B6TP28</accession>
<evidence type="ECO:0000256" key="1">
    <source>
        <dbReference type="SAM" id="MobiDB-lite"/>
    </source>
</evidence>
<feature type="region of interest" description="Disordered" evidence="1">
    <location>
        <begin position="1"/>
        <end position="21"/>
    </location>
</feature>
<dbReference type="STRING" id="1224162.B840_10500"/>
<dbReference type="AlphaFoldDB" id="A0A0B6TP28"/>